<keyword evidence="2" id="KW-0472">Membrane</keyword>
<dbReference type="GeneID" id="77010510"/>
<dbReference type="PANTHER" id="PTHR21666:SF270">
    <property type="entry name" value="MUREIN HYDROLASE ACTIVATOR ENVC"/>
    <property type="match status" value="1"/>
</dbReference>
<feature type="domain" description="G5" evidence="3">
    <location>
        <begin position="317"/>
        <end position="398"/>
    </location>
</feature>
<dbReference type="Pfam" id="PF01476">
    <property type="entry name" value="LysM"/>
    <property type="match status" value="1"/>
</dbReference>
<dbReference type="InterPro" id="IPR018392">
    <property type="entry name" value="LysM"/>
</dbReference>
<dbReference type="InterPro" id="IPR011055">
    <property type="entry name" value="Dup_hybrid_motif"/>
</dbReference>
<evidence type="ECO:0000256" key="1">
    <source>
        <dbReference type="ARBA" id="ARBA00022729"/>
    </source>
</evidence>
<dbReference type="Gene3D" id="2.20.230.10">
    <property type="entry name" value="Resuscitation-promoting factor rpfb"/>
    <property type="match status" value="1"/>
</dbReference>
<dbReference type="Pfam" id="PF01551">
    <property type="entry name" value="Peptidase_M23"/>
    <property type="match status" value="1"/>
</dbReference>
<dbReference type="Gene3D" id="2.70.70.10">
    <property type="entry name" value="Glucose Permease (Domain IIA)"/>
    <property type="match status" value="1"/>
</dbReference>
<dbReference type="RefSeq" id="WP_051985151.1">
    <property type="nucleotide sequence ID" value="NZ_JAKOBR010000100.1"/>
</dbReference>
<dbReference type="InterPro" id="IPR050570">
    <property type="entry name" value="Cell_wall_metabolism_enzyme"/>
</dbReference>
<dbReference type="PATRIC" id="fig|44252.3.peg.5412"/>
<dbReference type="OrthoDB" id="9805799at2"/>
<gene>
    <name evidence="5" type="ORF">DJ90_1124</name>
</gene>
<dbReference type="STRING" id="44252.DJ90_1124"/>
<sequence>MRGFTGKLWQLWRGEKSRTQESDGRPENDLEISEQTGEAEATKALSNMLKSRKTAITAAAVVLVAGSIYLAVQQYVKANTVSYYRVYIGGKEIGTIASKAEYESVIERKKQEYRQKYPHAEMAVHTEGITLKPEQAYKAKVTSGETLDELYSMLTGYAKSVELKVDGKVIAIVKDEAAAQAVLERVKEKYVPQTDRKTLASKVKLTGGAKSKTSKTSQVKSKGASVTLESAKITEEVARGAVEADPNKVLTVDEAVQKIVQGNEEAIEYEVREGDTISSIAARFDVSQAELFANNPDVEERTMQIGTVLNVKALQPALTVRTVEKVTEEIVTEPQLIIRKSDNLKAGESKVVAKGSNGLKTMEYRITKENGIVIAEQWLGQDVTKKATPRIVLKGTKVVGEGTGQFALPVSGANISSSYGSRWGRMHKGVDLVSSDRDILAADEGVVSFTGTKTGYGNVIIIDHKNGYETLYGHLSKISVKEGEIVEKGAKIGVMGSTGRSTGTHLHFEIHKNGGVQNPMKYL</sequence>
<evidence type="ECO:0000259" key="4">
    <source>
        <dbReference type="PROSITE" id="PS51782"/>
    </source>
</evidence>
<feature type="transmembrane region" description="Helical" evidence="2">
    <location>
        <begin position="55"/>
        <end position="72"/>
    </location>
</feature>
<evidence type="ECO:0000256" key="2">
    <source>
        <dbReference type="SAM" id="Phobius"/>
    </source>
</evidence>
<dbReference type="GO" id="GO:0004222">
    <property type="term" value="F:metalloendopeptidase activity"/>
    <property type="evidence" value="ECO:0007669"/>
    <property type="project" value="TreeGrafter"/>
</dbReference>
<dbReference type="SUPFAM" id="SSF51261">
    <property type="entry name" value="Duplicated hybrid motif"/>
    <property type="match status" value="1"/>
</dbReference>
<dbReference type="PANTHER" id="PTHR21666">
    <property type="entry name" value="PEPTIDASE-RELATED"/>
    <property type="match status" value="1"/>
</dbReference>
<dbReference type="InterPro" id="IPR036779">
    <property type="entry name" value="LysM_dom_sf"/>
</dbReference>
<reference evidence="5 6" key="1">
    <citation type="submission" date="2014-04" db="EMBL/GenBank/DDBJ databases">
        <authorList>
            <person name="Bishop-Lilly K.A."/>
            <person name="Broomall S.M."/>
            <person name="Chain P.S."/>
            <person name="Chertkov O."/>
            <person name="Coyne S.R."/>
            <person name="Daligault H.E."/>
            <person name="Davenport K.W."/>
            <person name="Erkkila T."/>
            <person name="Frey K.G."/>
            <person name="Gibbons H.S."/>
            <person name="Gu W."/>
            <person name="Jaissle J."/>
            <person name="Johnson S.L."/>
            <person name="Koroleva G.I."/>
            <person name="Ladner J.T."/>
            <person name="Lo C.-C."/>
            <person name="Minogue T.D."/>
            <person name="Munk C."/>
            <person name="Palacios G.F."/>
            <person name="Redden C.L."/>
            <person name="Rosenzweig C.N."/>
            <person name="Scholz M.B."/>
            <person name="Teshima H."/>
            <person name="Xu Y."/>
        </authorList>
    </citation>
    <scope>NUCLEOTIDE SEQUENCE [LARGE SCALE GENOMIC DNA]</scope>
    <source>
        <strain evidence="5 6">8244</strain>
    </source>
</reference>
<dbReference type="CDD" id="cd12797">
    <property type="entry name" value="M23_peptidase"/>
    <property type="match status" value="1"/>
</dbReference>
<dbReference type="CDD" id="cd00118">
    <property type="entry name" value="LysM"/>
    <property type="match status" value="1"/>
</dbReference>
<dbReference type="PROSITE" id="PS51782">
    <property type="entry name" value="LYSM"/>
    <property type="match status" value="1"/>
</dbReference>
<dbReference type="SMART" id="SM00257">
    <property type="entry name" value="LysM"/>
    <property type="match status" value="1"/>
</dbReference>
<evidence type="ECO:0000259" key="3">
    <source>
        <dbReference type="PROSITE" id="PS51109"/>
    </source>
</evidence>
<evidence type="ECO:0000313" key="5">
    <source>
        <dbReference type="EMBL" id="KFM94343.1"/>
    </source>
</evidence>
<organism evidence="5 6">
    <name type="scientific">Paenibacillus macerans</name>
    <name type="common">Bacillus macerans</name>
    <dbReference type="NCBI Taxonomy" id="44252"/>
    <lineage>
        <taxon>Bacteria</taxon>
        <taxon>Bacillati</taxon>
        <taxon>Bacillota</taxon>
        <taxon>Bacilli</taxon>
        <taxon>Bacillales</taxon>
        <taxon>Paenibacillaceae</taxon>
        <taxon>Paenibacillus</taxon>
    </lineage>
</organism>
<keyword evidence="2" id="KW-0812">Transmembrane</keyword>
<evidence type="ECO:0000313" key="6">
    <source>
        <dbReference type="Proteomes" id="UP000029278"/>
    </source>
</evidence>
<dbReference type="SMART" id="SM01208">
    <property type="entry name" value="G5"/>
    <property type="match status" value="1"/>
</dbReference>
<dbReference type="AlphaFoldDB" id="A0A090Y6G0"/>
<protein>
    <submittedName>
        <fullName evidence="5">LysM domain protein</fullName>
    </submittedName>
</protein>
<dbReference type="SUPFAM" id="SSF54106">
    <property type="entry name" value="LysM domain"/>
    <property type="match status" value="1"/>
</dbReference>
<dbReference type="InterPro" id="IPR011098">
    <property type="entry name" value="G5_dom"/>
</dbReference>
<proteinExistence type="predicted"/>
<keyword evidence="1" id="KW-0732">Signal</keyword>
<dbReference type="PROSITE" id="PS51109">
    <property type="entry name" value="G5"/>
    <property type="match status" value="1"/>
</dbReference>
<name>A0A090Y6G0_PAEMA</name>
<keyword evidence="6" id="KW-1185">Reference proteome</keyword>
<dbReference type="InterPro" id="IPR016047">
    <property type="entry name" value="M23ase_b-sheet_dom"/>
</dbReference>
<dbReference type="Pfam" id="PF07501">
    <property type="entry name" value="G5"/>
    <property type="match status" value="1"/>
</dbReference>
<keyword evidence="2" id="KW-1133">Transmembrane helix</keyword>
<dbReference type="Proteomes" id="UP000029278">
    <property type="component" value="Unassembled WGS sequence"/>
</dbReference>
<accession>A0A090Y6G0</accession>
<feature type="domain" description="LysM" evidence="4">
    <location>
        <begin position="267"/>
        <end position="311"/>
    </location>
</feature>
<dbReference type="EMBL" id="JMQA01000047">
    <property type="protein sequence ID" value="KFM94343.1"/>
    <property type="molecule type" value="Genomic_DNA"/>
</dbReference>
<dbReference type="HOGENOM" id="CLU_027710_2_1_9"/>
<comment type="caution">
    <text evidence="5">The sequence shown here is derived from an EMBL/GenBank/DDBJ whole genome shotgun (WGS) entry which is preliminary data.</text>
</comment>
<dbReference type="Gene3D" id="3.10.350.10">
    <property type="entry name" value="LysM domain"/>
    <property type="match status" value="1"/>
</dbReference>